<reference evidence="1 2" key="1">
    <citation type="submission" date="2007-01" db="EMBL/GenBank/DDBJ databases">
        <authorList>
            <person name="Haygood M."/>
            <person name="Podell S."/>
            <person name="Anderson C."/>
            <person name="Hopkinson B."/>
            <person name="Roe K."/>
            <person name="Barbeau K."/>
            <person name="Gaasterland T."/>
            <person name="Ferriera S."/>
            <person name="Johnson J."/>
            <person name="Kravitz S."/>
            <person name="Beeson K."/>
            <person name="Sutton G."/>
            <person name="Rogers Y.-H."/>
            <person name="Friedman R."/>
            <person name="Frazier M."/>
            <person name="Venter J.C."/>
        </authorList>
    </citation>
    <scope>NUCLEOTIDE SEQUENCE [LARGE SCALE GENOMIC DNA]</scope>
    <source>
        <strain evidence="1 2">ATCC 23134</strain>
    </source>
</reference>
<dbReference type="InterPro" id="IPR046239">
    <property type="entry name" value="DUF6272"/>
</dbReference>
<proteinExistence type="predicted"/>
<comment type="caution">
    <text evidence="1">The sequence shown here is derived from an EMBL/GenBank/DDBJ whole genome shotgun (WGS) entry which is preliminary data.</text>
</comment>
<dbReference type="RefSeq" id="WP_002700887.1">
    <property type="nucleotide sequence ID" value="NZ_AAWS01000034.1"/>
</dbReference>
<dbReference type="OrthoDB" id="1117715at2"/>
<organism evidence="1 2">
    <name type="scientific">Microscilla marina ATCC 23134</name>
    <dbReference type="NCBI Taxonomy" id="313606"/>
    <lineage>
        <taxon>Bacteria</taxon>
        <taxon>Pseudomonadati</taxon>
        <taxon>Bacteroidota</taxon>
        <taxon>Cytophagia</taxon>
        <taxon>Cytophagales</taxon>
        <taxon>Microscillaceae</taxon>
        <taxon>Microscilla</taxon>
    </lineage>
</organism>
<evidence type="ECO:0000313" key="2">
    <source>
        <dbReference type="Proteomes" id="UP000004095"/>
    </source>
</evidence>
<dbReference type="NCBIfam" id="NF038262">
    <property type="entry name" value="SiaB_fam_kinase"/>
    <property type="match status" value="1"/>
</dbReference>
<gene>
    <name evidence="1" type="ORF">M23134_06991</name>
</gene>
<dbReference type="Pfam" id="PF19788">
    <property type="entry name" value="DUF6272"/>
    <property type="match status" value="1"/>
</dbReference>
<keyword evidence="2" id="KW-1185">Reference proteome</keyword>
<evidence type="ECO:0000313" key="1">
    <source>
        <dbReference type="EMBL" id="EAY26398.1"/>
    </source>
</evidence>
<dbReference type="Proteomes" id="UP000004095">
    <property type="component" value="Unassembled WGS sequence"/>
</dbReference>
<name>A1ZT08_MICM2</name>
<dbReference type="AlphaFoldDB" id="A1ZT08"/>
<protein>
    <submittedName>
        <fullName evidence="1">Uncharacterized protein</fullName>
    </submittedName>
</protein>
<dbReference type="eggNOG" id="ENOG503106Q">
    <property type="taxonomic scope" value="Bacteria"/>
</dbReference>
<accession>A1ZT08</accession>
<sequence length="193" mass="22294">MKYVEDLRKLMVDKKLILIYEGTITHDIMVSLTKLANSKLDALEEVFFIKKKIINVMVECLQNIVRHYEQENFTPQLDPEIYSPVFLMGKRADEYILASGNPINNKDAEILNNKLKNINEMEKGEIRKLYREIVQNMELSSKGGAGLGFLDMARRSGQKLQFGFEAIDEDHSFFYVMTIIKVPKEEIPEVKTA</sequence>
<dbReference type="EMBL" id="AAWS01000034">
    <property type="protein sequence ID" value="EAY26398.1"/>
    <property type="molecule type" value="Genomic_DNA"/>
</dbReference>